<gene>
    <name evidence="1" type="ORF">CAMP_LOCUS16601</name>
</gene>
<keyword evidence="2" id="KW-1185">Reference proteome</keyword>
<accession>A0A9P1IZL6</accession>
<reference evidence="1" key="1">
    <citation type="submission" date="2022-11" db="EMBL/GenBank/DDBJ databases">
        <authorList>
            <person name="Kikuchi T."/>
        </authorList>
    </citation>
    <scope>NUCLEOTIDE SEQUENCE</scope>
    <source>
        <strain evidence="1">PS1010</strain>
    </source>
</reference>
<comment type="caution">
    <text evidence="1">The sequence shown here is derived from an EMBL/GenBank/DDBJ whole genome shotgun (WGS) entry which is preliminary data.</text>
</comment>
<proteinExistence type="predicted"/>
<evidence type="ECO:0000313" key="2">
    <source>
        <dbReference type="Proteomes" id="UP001152747"/>
    </source>
</evidence>
<organism evidence="1 2">
    <name type="scientific">Caenorhabditis angaria</name>
    <dbReference type="NCBI Taxonomy" id="860376"/>
    <lineage>
        <taxon>Eukaryota</taxon>
        <taxon>Metazoa</taxon>
        <taxon>Ecdysozoa</taxon>
        <taxon>Nematoda</taxon>
        <taxon>Chromadorea</taxon>
        <taxon>Rhabditida</taxon>
        <taxon>Rhabditina</taxon>
        <taxon>Rhabditomorpha</taxon>
        <taxon>Rhabditoidea</taxon>
        <taxon>Rhabditidae</taxon>
        <taxon>Peloderinae</taxon>
        <taxon>Caenorhabditis</taxon>
    </lineage>
</organism>
<protein>
    <submittedName>
        <fullName evidence="1">Uncharacterized protein</fullName>
    </submittedName>
</protein>
<sequence>MFFPVLKLVRWIKKKNLIEIKLLKNGRDEYWLKNRALSVYLQVYLCNIHLFLFGYRSNELYQNDKVHQKTI</sequence>
<dbReference type="Proteomes" id="UP001152747">
    <property type="component" value="Unassembled WGS sequence"/>
</dbReference>
<dbReference type="EMBL" id="CANHGI010000006">
    <property type="protein sequence ID" value="CAI5453964.1"/>
    <property type="molecule type" value="Genomic_DNA"/>
</dbReference>
<name>A0A9P1IZL6_9PELO</name>
<evidence type="ECO:0000313" key="1">
    <source>
        <dbReference type="EMBL" id="CAI5453964.1"/>
    </source>
</evidence>
<dbReference type="AlphaFoldDB" id="A0A9P1IZL6"/>